<proteinExistence type="predicted"/>
<organism evidence="5 6">
    <name type="scientific">Larkinella knui</name>
    <dbReference type="NCBI Taxonomy" id="2025310"/>
    <lineage>
        <taxon>Bacteria</taxon>
        <taxon>Pseudomonadati</taxon>
        <taxon>Bacteroidota</taxon>
        <taxon>Cytophagia</taxon>
        <taxon>Cytophagales</taxon>
        <taxon>Spirosomataceae</taxon>
        <taxon>Larkinella</taxon>
    </lineage>
</organism>
<dbReference type="AlphaFoldDB" id="A0A3P1CXX2"/>
<comment type="caution">
    <text evidence="5">The sequence shown here is derived from an EMBL/GenBank/DDBJ whole genome shotgun (WGS) entry which is preliminary data.</text>
</comment>
<keyword evidence="3" id="KW-0325">Glycoprotein</keyword>
<dbReference type="OrthoDB" id="9765610at2"/>
<dbReference type="GO" id="GO:0005576">
    <property type="term" value="C:extracellular region"/>
    <property type="evidence" value="ECO:0007669"/>
    <property type="project" value="UniProtKB-SubCell"/>
</dbReference>
<feature type="region of interest" description="Disordered" evidence="4">
    <location>
        <begin position="1"/>
        <end position="23"/>
    </location>
</feature>
<sequence length="590" mass="66901">MIKQPHKIGPFRPHGGIRGDNLDRRSSQFEGLFGRIFRSLPAATWSEAALKELAGDGHAENRMAAEPETVIGTLDSKPVFLPLAPREDVDDSNQPRQNRLHDDEENEGIDAGYTYLGQFIDHDMTFDPASSLQGQNDVNALVDFRTPRLDLDSVYGRGPEDQPYMYSSDGRLFQIGNALTGGIRSNDLPRHSWHETIWNEHKGKLEDVQFNRALIGDKRNDENVIISQLHGIFLKFHNRYATDHSDLSFQQVQRWVRWHYQYVILHDFLFKIAKQSVLYSVLPHLASRRSILEDSPKLRFFHPKNDAFIPIEFAAAVYRFGHSMVRPIYRLNTTLTGGNNPDTTDPNEIARGIDGRQFIFAGLPGRGLNGFDSFPKEWGIDWNLFFDLTDDKATRFGKDRTQPAYKIDTSIVNPLAFLPEFSKIDQKPPLDDVGKLQAHAKDKHIPNNLALRNLLRGMAMSLPSGQDVARAMGLTPLKDEELKVGKATNALEYNNLPTLRSIHKDFIGKAPLWYYVLAEAQHDWLLNGGLPETPVQLGEVGSRIVVETFVGLLLEDGHSFLRQAPAWTPEIGKKEKFDMPDFIKYALELL</sequence>
<keyword evidence="5" id="KW-0575">Peroxidase</keyword>
<gene>
    <name evidence="5" type="ORF">EHT87_07340</name>
</gene>
<dbReference type="GO" id="GO:0004601">
    <property type="term" value="F:peroxidase activity"/>
    <property type="evidence" value="ECO:0007669"/>
    <property type="project" value="UniProtKB-KW"/>
</dbReference>
<dbReference type="CDD" id="cd09819">
    <property type="entry name" value="An_peroxidase_bacterial_1"/>
    <property type="match status" value="1"/>
</dbReference>
<evidence type="ECO:0000313" key="6">
    <source>
        <dbReference type="Proteomes" id="UP000274271"/>
    </source>
</evidence>
<accession>A0A3P1CXX2</accession>
<dbReference type="Proteomes" id="UP000274271">
    <property type="component" value="Unassembled WGS sequence"/>
</dbReference>
<dbReference type="PROSITE" id="PS50292">
    <property type="entry name" value="PEROXIDASE_3"/>
    <property type="match status" value="1"/>
</dbReference>
<keyword evidence="2" id="KW-0964">Secreted</keyword>
<keyword evidence="5" id="KW-0560">Oxidoreductase</keyword>
<comment type="subcellular location">
    <subcellularLocation>
        <location evidence="1">Secreted</location>
    </subcellularLocation>
</comment>
<feature type="region of interest" description="Disordered" evidence="4">
    <location>
        <begin position="84"/>
        <end position="107"/>
    </location>
</feature>
<protein>
    <submittedName>
        <fullName evidence="5">Heme peroxidase</fullName>
    </submittedName>
</protein>
<evidence type="ECO:0000256" key="1">
    <source>
        <dbReference type="ARBA" id="ARBA00004613"/>
    </source>
</evidence>
<dbReference type="GO" id="GO:0020037">
    <property type="term" value="F:heme binding"/>
    <property type="evidence" value="ECO:0007669"/>
    <property type="project" value="InterPro"/>
</dbReference>
<dbReference type="PANTHER" id="PTHR11475:SF4">
    <property type="entry name" value="CHORION PEROXIDASE"/>
    <property type="match status" value="1"/>
</dbReference>
<dbReference type="GO" id="GO:0006979">
    <property type="term" value="P:response to oxidative stress"/>
    <property type="evidence" value="ECO:0007669"/>
    <property type="project" value="InterPro"/>
</dbReference>
<dbReference type="InterPro" id="IPR010255">
    <property type="entry name" value="Haem_peroxidase_sf"/>
</dbReference>
<dbReference type="PANTHER" id="PTHR11475">
    <property type="entry name" value="OXIDASE/PEROXIDASE"/>
    <property type="match status" value="1"/>
</dbReference>
<dbReference type="EMBL" id="RQJP01000001">
    <property type="protein sequence ID" value="RRB18079.1"/>
    <property type="molecule type" value="Genomic_DNA"/>
</dbReference>
<dbReference type="InterPro" id="IPR037120">
    <property type="entry name" value="Haem_peroxidase_sf_animal"/>
</dbReference>
<evidence type="ECO:0000256" key="3">
    <source>
        <dbReference type="ARBA" id="ARBA00023180"/>
    </source>
</evidence>
<evidence type="ECO:0000313" key="5">
    <source>
        <dbReference type="EMBL" id="RRB18079.1"/>
    </source>
</evidence>
<keyword evidence="6" id="KW-1185">Reference proteome</keyword>
<evidence type="ECO:0000256" key="4">
    <source>
        <dbReference type="SAM" id="MobiDB-lite"/>
    </source>
</evidence>
<dbReference type="InterPro" id="IPR019791">
    <property type="entry name" value="Haem_peroxidase_animal"/>
</dbReference>
<reference evidence="5 6" key="1">
    <citation type="submission" date="2018-11" db="EMBL/GenBank/DDBJ databases">
        <authorList>
            <person name="Zhou Z."/>
            <person name="Wang G."/>
        </authorList>
    </citation>
    <scope>NUCLEOTIDE SEQUENCE [LARGE SCALE GENOMIC DNA]</scope>
    <source>
        <strain evidence="5 6">KCTC42998</strain>
    </source>
</reference>
<evidence type="ECO:0000256" key="2">
    <source>
        <dbReference type="ARBA" id="ARBA00022525"/>
    </source>
</evidence>
<name>A0A3P1CXX2_9BACT</name>
<dbReference type="SUPFAM" id="SSF48113">
    <property type="entry name" value="Heme-dependent peroxidases"/>
    <property type="match status" value="1"/>
</dbReference>
<dbReference type="Gene3D" id="1.10.640.10">
    <property type="entry name" value="Haem peroxidase domain superfamily, animal type"/>
    <property type="match status" value="1"/>
</dbReference>
<dbReference type="RefSeq" id="WP_124905315.1">
    <property type="nucleotide sequence ID" value="NZ_RQJP01000001.1"/>
</dbReference>
<dbReference type="Pfam" id="PF03098">
    <property type="entry name" value="An_peroxidase"/>
    <property type="match status" value="1"/>
</dbReference>